<dbReference type="Gramene" id="Kaladp0092s0066.1.v1.1">
    <property type="protein sequence ID" value="Kaladp0092s0066.1.v1.1.CDS.1"/>
    <property type="gene ID" value="Kaladp0092s0066.v1.1"/>
</dbReference>
<accession>A0A7N0UZ27</accession>
<reference evidence="1" key="1">
    <citation type="submission" date="2021-01" db="UniProtKB">
        <authorList>
            <consortium name="EnsemblPlants"/>
        </authorList>
    </citation>
    <scope>IDENTIFICATION</scope>
</reference>
<proteinExistence type="predicted"/>
<protein>
    <submittedName>
        <fullName evidence="1">Uncharacterized protein</fullName>
    </submittedName>
</protein>
<dbReference type="AlphaFoldDB" id="A0A7N0UZ27"/>
<dbReference type="Proteomes" id="UP000594263">
    <property type="component" value="Unplaced"/>
</dbReference>
<sequence length="106" mass="11493">MSGTSGHIYESPRLSHIVSALFYLPSLLKQKTLISHKTTSQYRFNWLLRPAVAQSVTVRTPANVAWMTEREQPVVEKGSAAAVGGGGSGRKPLGFLGGDRSGRILR</sequence>
<dbReference type="EnsemblPlants" id="Kaladp0092s0066.1.v1.1">
    <property type="protein sequence ID" value="Kaladp0092s0066.1.v1.1.CDS.1"/>
    <property type="gene ID" value="Kaladp0092s0066.v1.1"/>
</dbReference>
<evidence type="ECO:0000313" key="2">
    <source>
        <dbReference type="Proteomes" id="UP000594263"/>
    </source>
</evidence>
<keyword evidence="2" id="KW-1185">Reference proteome</keyword>
<evidence type="ECO:0000313" key="1">
    <source>
        <dbReference type="EnsemblPlants" id="Kaladp0092s0066.1.v1.1.CDS.1"/>
    </source>
</evidence>
<organism evidence="1 2">
    <name type="scientific">Kalanchoe fedtschenkoi</name>
    <name type="common">Lavender scallops</name>
    <name type="synonym">South American air plant</name>
    <dbReference type="NCBI Taxonomy" id="63787"/>
    <lineage>
        <taxon>Eukaryota</taxon>
        <taxon>Viridiplantae</taxon>
        <taxon>Streptophyta</taxon>
        <taxon>Embryophyta</taxon>
        <taxon>Tracheophyta</taxon>
        <taxon>Spermatophyta</taxon>
        <taxon>Magnoliopsida</taxon>
        <taxon>eudicotyledons</taxon>
        <taxon>Gunneridae</taxon>
        <taxon>Pentapetalae</taxon>
        <taxon>Saxifragales</taxon>
        <taxon>Crassulaceae</taxon>
        <taxon>Kalanchoe</taxon>
    </lineage>
</organism>
<name>A0A7N0UZ27_KALFE</name>